<dbReference type="InterPro" id="IPR002197">
    <property type="entry name" value="HTH_Fis"/>
</dbReference>
<gene>
    <name evidence="11" type="ORF">RU08_08835</name>
</gene>
<name>A0A0D0J6E0_9PSED</name>
<evidence type="ECO:0000256" key="6">
    <source>
        <dbReference type="ARBA" id="ARBA00023125"/>
    </source>
</evidence>
<dbReference type="Pfam" id="PF00072">
    <property type="entry name" value="Response_reg"/>
    <property type="match status" value="1"/>
</dbReference>
<dbReference type="InterPro" id="IPR001789">
    <property type="entry name" value="Sig_transdc_resp-reg_receiver"/>
</dbReference>
<evidence type="ECO:0000256" key="4">
    <source>
        <dbReference type="ARBA" id="ARBA00023012"/>
    </source>
</evidence>
<dbReference type="Gene3D" id="1.10.8.60">
    <property type="match status" value="1"/>
</dbReference>
<dbReference type="Gene3D" id="3.40.50.2300">
    <property type="match status" value="1"/>
</dbReference>
<evidence type="ECO:0000256" key="1">
    <source>
        <dbReference type="ARBA" id="ARBA00022553"/>
    </source>
</evidence>
<keyword evidence="7" id="KW-0804">Transcription</keyword>
<keyword evidence="6" id="KW-0238">DNA-binding</keyword>
<reference evidence="11 12" key="1">
    <citation type="submission" date="2014-12" db="EMBL/GenBank/DDBJ databases">
        <title>16Stimator: statistical estimation of ribosomal gene copy numbers from draft genome assemblies.</title>
        <authorList>
            <person name="Perisin M.A."/>
            <person name="Vetter M."/>
            <person name="Gilbert J.A."/>
            <person name="Bergelson J."/>
        </authorList>
    </citation>
    <scope>NUCLEOTIDE SEQUENCE [LARGE SCALE GENOMIC DNA]</scope>
    <source>
        <strain evidence="11 12">MEJ086</strain>
    </source>
</reference>
<evidence type="ECO:0000313" key="11">
    <source>
        <dbReference type="EMBL" id="KIQ01252.1"/>
    </source>
</evidence>
<keyword evidence="5" id="KW-0805">Transcription regulation</keyword>
<dbReference type="PROSITE" id="PS00675">
    <property type="entry name" value="SIGMA54_INTERACT_1"/>
    <property type="match status" value="1"/>
</dbReference>
<dbReference type="GO" id="GO:0005524">
    <property type="term" value="F:ATP binding"/>
    <property type="evidence" value="ECO:0007669"/>
    <property type="project" value="UniProtKB-KW"/>
</dbReference>
<dbReference type="GO" id="GO:0006355">
    <property type="term" value="P:regulation of DNA-templated transcription"/>
    <property type="evidence" value="ECO:0007669"/>
    <property type="project" value="InterPro"/>
</dbReference>
<dbReference type="OrthoDB" id="9804019at2"/>
<dbReference type="Proteomes" id="UP000032068">
    <property type="component" value="Unassembled WGS sequence"/>
</dbReference>
<evidence type="ECO:0000259" key="9">
    <source>
        <dbReference type="PROSITE" id="PS50045"/>
    </source>
</evidence>
<dbReference type="Gene3D" id="3.40.50.300">
    <property type="entry name" value="P-loop containing nucleotide triphosphate hydrolases"/>
    <property type="match status" value="1"/>
</dbReference>
<dbReference type="InterPro" id="IPR002078">
    <property type="entry name" value="Sigma_54_int"/>
</dbReference>
<dbReference type="AlphaFoldDB" id="A0A0D0J6E0"/>
<evidence type="ECO:0000256" key="7">
    <source>
        <dbReference type="ARBA" id="ARBA00023163"/>
    </source>
</evidence>
<dbReference type="SUPFAM" id="SSF52540">
    <property type="entry name" value="P-loop containing nucleoside triphosphate hydrolases"/>
    <property type="match status" value="1"/>
</dbReference>
<dbReference type="PROSITE" id="PS00676">
    <property type="entry name" value="SIGMA54_INTERACT_2"/>
    <property type="match status" value="1"/>
</dbReference>
<dbReference type="GO" id="GO:0000160">
    <property type="term" value="P:phosphorelay signal transduction system"/>
    <property type="evidence" value="ECO:0007669"/>
    <property type="project" value="UniProtKB-KW"/>
</dbReference>
<keyword evidence="3" id="KW-0067">ATP-binding</keyword>
<dbReference type="InterPro" id="IPR025662">
    <property type="entry name" value="Sigma_54_int_dom_ATP-bd_1"/>
</dbReference>
<dbReference type="InterPro" id="IPR009057">
    <property type="entry name" value="Homeodomain-like_sf"/>
</dbReference>
<dbReference type="Pfam" id="PF25601">
    <property type="entry name" value="AAA_lid_14"/>
    <property type="match status" value="1"/>
</dbReference>
<dbReference type="InterPro" id="IPR025943">
    <property type="entry name" value="Sigma_54_int_dom_ATP-bd_2"/>
</dbReference>
<evidence type="ECO:0000256" key="8">
    <source>
        <dbReference type="PROSITE-ProRule" id="PRU00169"/>
    </source>
</evidence>
<accession>A0A0D0J6E0</accession>
<dbReference type="GO" id="GO:0043565">
    <property type="term" value="F:sequence-specific DNA binding"/>
    <property type="evidence" value="ECO:0007669"/>
    <property type="project" value="InterPro"/>
</dbReference>
<dbReference type="InterPro" id="IPR058031">
    <property type="entry name" value="AAA_lid_NorR"/>
</dbReference>
<evidence type="ECO:0000256" key="5">
    <source>
        <dbReference type="ARBA" id="ARBA00023015"/>
    </source>
</evidence>
<evidence type="ECO:0000313" key="12">
    <source>
        <dbReference type="Proteomes" id="UP000032068"/>
    </source>
</evidence>
<protein>
    <submittedName>
        <fullName evidence="11">C4-dicarboxylate ABC transporter</fullName>
    </submittedName>
</protein>
<feature type="modified residue" description="4-aspartylphosphate" evidence="8">
    <location>
        <position position="53"/>
    </location>
</feature>
<feature type="domain" description="Response regulatory" evidence="10">
    <location>
        <begin position="4"/>
        <end position="118"/>
    </location>
</feature>
<dbReference type="EMBL" id="JXQW01000023">
    <property type="protein sequence ID" value="KIQ01252.1"/>
    <property type="molecule type" value="Genomic_DNA"/>
</dbReference>
<dbReference type="PANTHER" id="PTHR32071:SF57">
    <property type="entry name" value="C4-DICARBOXYLATE TRANSPORT TRANSCRIPTIONAL REGULATORY PROTEIN DCTD"/>
    <property type="match status" value="1"/>
</dbReference>
<proteinExistence type="predicted"/>
<keyword evidence="2" id="KW-0547">Nucleotide-binding</keyword>
<evidence type="ECO:0000256" key="3">
    <source>
        <dbReference type="ARBA" id="ARBA00022840"/>
    </source>
</evidence>
<dbReference type="CDD" id="cd17549">
    <property type="entry name" value="REC_DctD-like"/>
    <property type="match status" value="1"/>
</dbReference>
<dbReference type="PROSITE" id="PS50110">
    <property type="entry name" value="RESPONSE_REGULATORY"/>
    <property type="match status" value="1"/>
</dbReference>
<organism evidence="11 12">
    <name type="scientific">Pseudomonas fulva</name>
    <dbReference type="NCBI Taxonomy" id="47880"/>
    <lineage>
        <taxon>Bacteria</taxon>
        <taxon>Pseudomonadati</taxon>
        <taxon>Pseudomonadota</taxon>
        <taxon>Gammaproteobacteria</taxon>
        <taxon>Pseudomonadales</taxon>
        <taxon>Pseudomonadaceae</taxon>
        <taxon>Pseudomonas</taxon>
    </lineage>
</organism>
<dbReference type="InterPro" id="IPR003593">
    <property type="entry name" value="AAA+_ATPase"/>
</dbReference>
<dbReference type="RefSeq" id="WP_042553421.1">
    <property type="nucleotide sequence ID" value="NZ_JXQW01000023.1"/>
</dbReference>
<evidence type="ECO:0000259" key="10">
    <source>
        <dbReference type="PROSITE" id="PS50110"/>
    </source>
</evidence>
<keyword evidence="4" id="KW-0902">Two-component regulatory system</keyword>
<dbReference type="Pfam" id="PF02954">
    <property type="entry name" value="HTH_8"/>
    <property type="match status" value="1"/>
</dbReference>
<dbReference type="InterPro" id="IPR025944">
    <property type="entry name" value="Sigma_54_int_dom_CS"/>
</dbReference>
<dbReference type="PROSITE" id="PS00688">
    <property type="entry name" value="SIGMA54_INTERACT_3"/>
    <property type="match status" value="1"/>
</dbReference>
<dbReference type="SMART" id="SM00448">
    <property type="entry name" value="REC"/>
    <property type="match status" value="1"/>
</dbReference>
<dbReference type="SUPFAM" id="SSF52172">
    <property type="entry name" value="CheY-like"/>
    <property type="match status" value="1"/>
</dbReference>
<dbReference type="SMART" id="SM00382">
    <property type="entry name" value="AAA"/>
    <property type="match status" value="1"/>
</dbReference>
<comment type="caution">
    <text evidence="11">The sequence shown here is derived from an EMBL/GenBank/DDBJ whole genome shotgun (WGS) entry which is preliminary data.</text>
</comment>
<dbReference type="Pfam" id="PF00158">
    <property type="entry name" value="Sigma54_activat"/>
    <property type="match status" value="1"/>
</dbReference>
<dbReference type="PANTHER" id="PTHR32071">
    <property type="entry name" value="TRANSCRIPTIONAL REGULATORY PROTEIN"/>
    <property type="match status" value="1"/>
</dbReference>
<dbReference type="Gene3D" id="1.10.10.60">
    <property type="entry name" value="Homeodomain-like"/>
    <property type="match status" value="1"/>
</dbReference>
<sequence length="449" mass="50227">MTPSVIFVDDEAPIRDAVRQWLERSGFQVRLCASARECLELLPEDFPGVVISDLRMPGMDGMALLEQVQARDAELPFLLVSAHGDVPQAVEAMRLGAYDFIEKPFTPERLLGSLRRALEKRRLTQENRQLRQQVEHKDELAGRLLGFSAAMVQLRRQVLELAHTPANVLMRGETGSGKELVARCLHDFGPRAKGPFVALNCAAIPENLFESELFGHESGAFTGAQGKRIGKIEHANGGTLFLDEIESMPLGQQVKLLRVLQERQLERLGSNQVIALDLRVVTATKPDLHERVRDGQFRQDLLYRLNVAELQLPALRERREDVPMLFEHHARQIAERFERPLPAVTPALLAHLLAHDWPGNVRELVNAAERHVLALSGSGNPPAAVDNSLSARMENFEAQCLREALASCHGDMKLVTELLQLPRRTLNEKMQRHGLLRTDFLDSDAPSAS</sequence>
<feature type="domain" description="Sigma-54 factor interaction" evidence="9">
    <location>
        <begin position="144"/>
        <end position="373"/>
    </location>
</feature>
<dbReference type="InterPro" id="IPR027417">
    <property type="entry name" value="P-loop_NTPase"/>
</dbReference>
<keyword evidence="1 8" id="KW-0597">Phosphoprotein</keyword>
<dbReference type="CDD" id="cd00009">
    <property type="entry name" value="AAA"/>
    <property type="match status" value="1"/>
</dbReference>
<dbReference type="FunFam" id="3.40.50.300:FF:000006">
    <property type="entry name" value="DNA-binding transcriptional regulator NtrC"/>
    <property type="match status" value="1"/>
</dbReference>
<dbReference type="FunFam" id="3.40.50.2300:FF:000018">
    <property type="entry name" value="DNA-binding transcriptional regulator NtrC"/>
    <property type="match status" value="1"/>
</dbReference>
<dbReference type="SUPFAM" id="SSF46689">
    <property type="entry name" value="Homeodomain-like"/>
    <property type="match status" value="1"/>
</dbReference>
<evidence type="ECO:0000256" key="2">
    <source>
        <dbReference type="ARBA" id="ARBA00022741"/>
    </source>
</evidence>
<dbReference type="InterPro" id="IPR011006">
    <property type="entry name" value="CheY-like_superfamily"/>
</dbReference>
<dbReference type="PROSITE" id="PS50045">
    <property type="entry name" value="SIGMA54_INTERACT_4"/>
    <property type="match status" value="1"/>
</dbReference>